<gene>
    <name evidence="1" type="ORF">IPN75_19305</name>
</gene>
<accession>A0A9D7LW89</accession>
<reference evidence="2" key="1">
    <citation type="journal article" date="2021" name="Nat. Commun.">
        <title>Connecting structure to function with the recovery of over 1000 high-quality metagenome-assembled genomes from activated sludge using long-read sequencing.</title>
        <authorList>
            <person name="Singleton C.M."/>
            <person name="Petriglieri F."/>
            <person name="Kristensen J.M."/>
            <person name="Kirkegaard R.H."/>
            <person name="Michaelsen T.Y."/>
            <person name="Andersen M.H."/>
            <person name="Kondrotaite Z."/>
            <person name="Karst S.M."/>
            <person name="Dueholm M.S."/>
            <person name="Nielsen P.H."/>
            <person name="Albertsen M."/>
        </authorList>
    </citation>
    <scope>NUCLEOTIDE SEQUENCE [LARGE SCALE GENOMIC DNA]</scope>
</reference>
<name>A0A9D7LW89_9RHOO</name>
<evidence type="ECO:0000313" key="1">
    <source>
        <dbReference type="EMBL" id="MBK8892348.1"/>
    </source>
</evidence>
<dbReference type="AlphaFoldDB" id="A0A9D7LW89"/>
<dbReference type="EMBL" id="JADKBR010000028">
    <property type="protein sequence ID" value="MBK8892348.1"/>
    <property type="molecule type" value="Genomic_DNA"/>
</dbReference>
<proteinExistence type="predicted"/>
<dbReference type="Proteomes" id="UP000808146">
    <property type="component" value="Unassembled WGS sequence"/>
</dbReference>
<organism evidence="1 2">
    <name type="scientific">Candidatus Dechloromonas phosphorivorans</name>
    <dbReference type="NCBI Taxonomy" id="2899244"/>
    <lineage>
        <taxon>Bacteria</taxon>
        <taxon>Pseudomonadati</taxon>
        <taxon>Pseudomonadota</taxon>
        <taxon>Betaproteobacteria</taxon>
        <taxon>Rhodocyclales</taxon>
        <taxon>Azonexaceae</taxon>
        <taxon>Dechloromonas</taxon>
    </lineage>
</organism>
<sequence length="53" mass="5526">MVTVLAIPLVPLRPVPSGVRRGSSSEVPGEMRAKVIRAMSVVGGLRSTIVKAV</sequence>
<evidence type="ECO:0000313" key="2">
    <source>
        <dbReference type="Proteomes" id="UP000808146"/>
    </source>
</evidence>
<protein>
    <submittedName>
        <fullName evidence="1">Uncharacterized protein</fullName>
    </submittedName>
</protein>
<comment type="caution">
    <text evidence="1">The sequence shown here is derived from an EMBL/GenBank/DDBJ whole genome shotgun (WGS) entry which is preliminary data.</text>
</comment>